<feature type="binding site" evidence="2">
    <location>
        <position position="100"/>
    </location>
    <ligand>
        <name>Mn(2+)</name>
        <dbReference type="ChEBI" id="CHEBI:29035"/>
        <label>2</label>
    </ligand>
</feature>
<keyword evidence="2" id="KW-0479">Metal-binding</keyword>
<dbReference type="KEGG" id="eha:Ethha_2240"/>
<organism evidence="4 5">
    <name type="scientific">Ethanoligenens harbinense (strain DSM 18485 / JCM 12961 / CGMCC 1.5033 / YUAN-3)</name>
    <dbReference type="NCBI Taxonomy" id="663278"/>
    <lineage>
        <taxon>Bacteria</taxon>
        <taxon>Bacillati</taxon>
        <taxon>Bacillota</taxon>
        <taxon>Clostridia</taxon>
        <taxon>Eubacteriales</taxon>
        <taxon>Oscillospiraceae</taxon>
        <taxon>Ethanoligenens</taxon>
    </lineage>
</organism>
<evidence type="ECO:0000256" key="2">
    <source>
        <dbReference type="PIRSR" id="PIRSR005962-1"/>
    </source>
</evidence>
<proteinExistence type="predicted"/>
<dbReference type="HOGENOM" id="CLU_023257_0_1_9"/>
<dbReference type="GO" id="GO:0050118">
    <property type="term" value="F:N-acetyldiaminopimelate deacetylase activity"/>
    <property type="evidence" value="ECO:0007669"/>
    <property type="project" value="UniProtKB-EC"/>
</dbReference>
<dbReference type="EMBL" id="CP002400">
    <property type="protein sequence ID" value="ADU27754.1"/>
    <property type="molecule type" value="Genomic_DNA"/>
</dbReference>
<evidence type="ECO:0000313" key="5">
    <source>
        <dbReference type="Proteomes" id="UP000001551"/>
    </source>
</evidence>
<dbReference type="eggNOG" id="COG1473">
    <property type="taxonomic scope" value="Bacteria"/>
</dbReference>
<dbReference type="Gene3D" id="3.40.630.10">
    <property type="entry name" value="Zn peptidases"/>
    <property type="match status" value="1"/>
</dbReference>
<dbReference type="Proteomes" id="UP000001551">
    <property type="component" value="Chromosome"/>
</dbReference>
<dbReference type="GO" id="GO:0019877">
    <property type="term" value="P:diaminopimelate biosynthetic process"/>
    <property type="evidence" value="ECO:0007669"/>
    <property type="project" value="UniProtKB-ARBA"/>
</dbReference>
<dbReference type="PIRSF" id="PIRSF005962">
    <property type="entry name" value="Pept_M20D_amidohydro"/>
    <property type="match status" value="1"/>
</dbReference>
<feature type="domain" description="Peptidase M20 dimerisation" evidence="3">
    <location>
        <begin position="180"/>
        <end position="280"/>
    </location>
</feature>
<feature type="binding site" evidence="2">
    <location>
        <position position="102"/>
    </location>
    <ligand>
        <name>Mn(2+)</name>
        <dbReference type="ChEBI" id="CHEBI:29035"/>
        <label>2</label>
    </ligand>
</feature>
<dbReference type="InterPro" id="IPR017439">
    <property type="entry name" value="Amidohydrolase"/>
</dbReference>
<dbReference type="RefSeq" id="WP_013486102.1">
    <property type="nucleotide sequence ID" value="NC_014828.1"/>
</dbReference>
<accession>E6U4E7</accession>
<feature type="binding site" evidence="2">
    <location>
        <position position="160"/>
    </location>
    <ligand>
        <name>Mn(2+)</name>
        <dbReference type="ChEBI" id="CHEBI:29035"/>
        <label>2</label>
    </ligand>
</feature>
<dbReference type="FunFam" id="3.30.70.360:FF:000001">
    <property type="entry name" value="N-acetyldiaminopimelate deacetylase"/>
    <property type="match status" value="1"/>
</dbReference>
<dbReference type="Pfam" id="PF07687">
    <property type="entry name" value="M20_dimer"/>
    <property type="match status" value="1"/>
</dbReference>
<keyword evidence="5" id="KW-1185">Reference proteome</keyword>
<feature type="binding site" evidence="2">
    <location>
        <position position="136"/>
    </location>
    <ligand>
        <name>Mn(2+)</name>
        <dbReference type="ChEBI" id="CHEBI:29035"/>
        <label>2</label>
    </ligand>
</feature>
<dbReference type="NCBIfam" id="TIGR01891">
    <property type="entry name" value="amidohydrolases"/>
    <property type="match status" value="1"/>
</dbReference>
<name>E6U4E7_ETHHY</name>
<keyword evidence="2" id="KW-0464">Manganese</keyword>
<keyword evidence="1 4" id="KW-0378">Hydrolase</keyword>
<dbReference type="PANTHER" id="PTHR11014:SF63">
    <property type="entry name" value="METALLOPEPTIDASE, PUTATIVE (AFU_ORTHOLOGUE AFUA_6G09600)-RELATED"/>
    <property type="match status" value="1"/>
</dbReference>
<protein>
    <submittedName>
        <fullName evidence="4">Amidohydrolase</fullName>
        <ecNumber evidence="4">3.5.1.47</ecNumber>
    </submittedName>
</protein>
<evidence type="ECO:0000259" key="3">
    <source>
        <dbReference type="Pfam" id="PF07687"/>
    </source>
</evidence>
<evidence type="ECO:0000256" key="1">
    <source>
        <dbReference type="ARBA" id="ARBA00022801"/>
    </source>
</evidence>
<dbReference type="STRING" id="663278.Ethha_2240"/>
<feature type="binding site" evidence="2">
    <location>
        <position position="359"/>
    </location>
    <ligand>
        <name>Mn(2+)</name>
        <dbReference type="ChEBI" id="CHEBI:29035"/>
        <label>2</label>
    </ligand>
</feature>
<dbReference type="CDD" id="cd03886">
    <property type="entry name" value="M20_Acy1"/>
    <property type="match status" value="1"/>
</dbReference>
<dbReference type="PANTHER" id="PTHR11014">
    <property type="entry name" value="PEPTIDASE M20 FAMILY MEMBER"/>
    <property type="match status" value="1"/>
</dbReference>
<comment type="cofactor">
    <cofactor evidence="2">
        <name>Mn(2+)</name>
        <dbReference type="ChEBI" id="CHEBI:29035"/>
    </cofactor>
    <text evidence="2">The Mn(2+) ion enhances activity.</text>
</comment>
<dbReference type="GO" id="GO:0046872">
    <property type="term" value="F:metal ion binding"/>
    <property type="evidence" value="ECO:0007669"/>
    <property type="project" value="UniProtKB-KW"/>
</dbReference>
<dbReference type="Gene3D" id="3.30.70.360">
    <property type="match status" value="1"/>
</dbReference>
<reference evidence="4 5" key="1">
    <citation type="submission" date="2010-12" db="EMBL/GenBank/DDBJ databases">
        <title>Complete sequence of Ethanoligenens harbinense YUAN-3.</title>
        <authorList>
            <person name="Lucas S."/>
            <person name="Copeland A."/>
            <person name="Lapidus A."/>
            <person name="Cheng J.-F."/>
            <person name="Bruce D."/>
            <person name="Goodwin L."/>
            <person name="Pitluck S."/>
            <person name="Chertkov O."/>
            <person name="Misra M."/>
            <person name="Detter J.C."/>
            <person name="Han C."/>
            <person name="Tapia R."/>
            <person name="Land M."/>
            <person name="Hauser L."/>
            <person name="Jeffries C."/>
            <person name="Kyrpides N."/>
            <person name="Ivanova N."/>
            <person name="Mikhailova N."/>
            <person name="Wang A."/>
            <person name="Mouttaki H."/>
            <person name="He Z."/>
            <person name="Zhou J."/>
            <person name="Hemme C.L."/>
            <person name="Woyke T."/>
        </authorList>
    </citation>
    <scope>NUCLEOTIDE SEQUENCE [LARGE SCALE GENOMIC DNA]</scope>
    <source>
        <strain evidence="5">DSM 18485 / JCM 12961 / CGMCC 1.5033 / YUAN-3</strain>
    </source>
</reference>
<dbReference type="EC" id="3.5.1.47" evidence="4"/>
<evidence type="ECO:0000313" key="4">
    <source>
        <dbReference type="EMBL" id="ADU27754.1"/>
    </source>
</evidence>
<dbReference type="InterPro" id="IPR011650">
    <property type="entry name" value="Peptidase_M20_dimer"/>
</dbReference>
<dbReference type="SUPFAM" id="SSF53187">
    <property type="entry name" value="Zn-dependent exopeptidases"/>
    <property type="match status" value="1"/>
</dbReference>
<gene>
    <name evidence="4" type="ordered locus">Ethha_2240</name>
</gene>
<dbReference type="AlphaFoldDB" id="E6U4E7"/>
<sequence>MDRTEEEYVIQLRRELHRHPEQSGAEQHTSAVVRRELDGMGIPYRIVGEYGVIATLGGARPGKTVLLRADMDALPVREDRCNLLREKGVISQIDGVSHACGHDAHVAMLLGAARKLASMRDRLAGRVLFCFEQGEENFSGIDAMMRGLENETVDCAWGIHVKAELEAGAFAVGTGPIMAGIYGFCVTITGKGGHGSRPYASIDPLLCAARMVEALNSVIQCEVDPQYPAVMTVCSFHAGTVDNVIPDTAQFSGTIRYYEKSTGTQVKDALVRVVEALARAGRCEAEITYQGSGIPTVNDAAVSAFASASITRRLGNGCLASMPPIAGSDSMAQYLNRYPGVYVFLGVRNQRLGTGAPQHNPKFDIDESCLKSGVIATVGFTEDYLNGITG</sequence>
<dbReference type="InterPro" id="IPR002933">
    <property type="entry name" value="Peptidase_M20"/>
</dbReference>
<dbReference type="InterPro" id="IPR036264">
    <property type="entry name" value="Bact_exopeptidase_dim_dom"/>
</dbReference>
<dbReference type="Pfam" id="PF01546">
    <property type="entry name" value="Peptidase_M20"/>
    <property type="match status" value="1"/>
</dbReference>
<dbReference type="SUPFAM" id="SSF55031">
    <property type="entry name" value="Bacterial exopeptidase dimerisation domain"/>
    <property type="match status" value="1"/>
</dbReference>